<keyword evidence="2" id="KW-0285">Flavoprotein</keyword>
<dbReference type="InterPro" id="IPR009075">
    <property type="entry name" value="AcylCo_DH/oxidase_C"/>
</dbReference>
<feature type="domain" description="Acyl-CoA dehydrogenase/oxidase C-terminal" evidence="4">
    <location>
        <begin position="174"/>
        <end position="291"/>
    </location>
</feature>
<sequence length="313" mass="33548">MDFHLSEDQQALVDAVQAILRDHADLPQAERLSYAWHDPALQALLAENGFLDAARSMGPLEAALVAFETARSLRSIEAMGSGLVAPMALPDRMVEGPVALAAERDLGRAIRNLTVARTLLVDCGEDSIVLPVDPGAVEQVASILGYPYGRFARAPDPASGQRIAGGGALLRQWWRTGIATEIAGAARAAIDFTIDHVTQRQVFGRAVGSFQAVQHRLVQRHGHARSTCYLAMRAAWSARAGDADIAVCHALLGIQPLLFDLHQFNGGMGVTTEHSLHFWTYRIRALQAEAGGLAGAALDIADRRWPAVEGANG</sequence>
<proteinExistence type="inferred from homology"/>
<dbReference type="EMBL" id="JACIDT010000004">
    <property type="protein sequence ID" value="MBB3925845.1"/>
    <property type="molecule type" value="Genomic_DNA"/>
</dbReference>
<evidence type="ECO:0000256" key="2">
    <source>
        <dbReference type="ARBA" id="ARBA00022630"/>
    </source>
</evidence>
<keyword evidence="3" id="KW-0274">FAD</keyword>
<dbReference type="AlphaFoldDB" id="A0A7W6FPI2"/>
<dbReference type="InterPro" id="IPR036250">
    <property type="entry name" value="AcylCo_DH-like_C"/>
</dbReference>
<dbReference type="Proteomes" id="UP000571950">
    <property type="component" value="Unassembled WGS sequence"/>
</dbReference>
<evidence type="ECO:0000259" key="4">
    <source>
        <dbReference type="Pfam" id="PF00441"/>
    </source>
</evidence>
<gene>
    <name evidence="5" type="ORF">GGR43_001560</name>
</gene>
<dbReference type="RefSeq" id="WP_188071389.1">
    <property type="nucleotide sequence ID" value="NZ_BSPS01000094.1"/>
</dbReference>
<comment type="caution">
    <text evidence="5">The sequence shown here is derived from an EMBL/GenBank/DDBJ whole genome shotgun (WGS) entry which is preliminary data.</text>
</comment>
<dbReference type="SUPFAM" id="SSF47203">
    <property type="entry name" value="Acyl-CoA dehydrogenase C-terminal domain-like"/>
    <property type="match status" value="1"/>
</dbReference>
<organism evidence="5 6">
    <name type="scientific">Sphingobium jiangsuense</name>
    <dbReference type="NCBI Taxonomy" id="870476"/>
    <lineage>
        <taxon>Bacteria</taxon>
        <taxon>Pseudomonadati</taxon>
        <taxon>Pseudomonadota</taxon>
        <taxon>Alphaproteobacteria</taxon>
        <taxon>Sphingomonadales</taxon>
        <taxon>Sphingomonadaceae</taxon>
        <taxon>Sphingobium</taxon>
    </lineage>
</organism>
<protein>
    <submittedName>
        <fullName evidence="5">Alkylation response protein AidB-like acyl-CoA dehydrogenase</fullName>
    </submittedName>
</protein>
<keyword evidence="6" id="KW-1185">Reference proteome</keyword>
<dbReference type="InterPro" id="IPR009100">
    <property type="entry name" value="AcylCoA_DH/oxidase_NM_dom_sf"/>
</dbReference>
<accession>A0A7W6FPI2</accession>
<name>A0A7W6FPI2_9SPHN</name>
<dbReference type="SUPFAM" id="SSF56645">
    <property type="entry name" value="Acyl-CoA dehydrogenase NM domain-like"/>
    <property type="match status" value="1"/>
</dbReference>
<evidence type="ECO:0000256" key="3">
    <source>
        <dbReference type="ARBA" id="ARBA00022827"/>
    </source>
</evidence>
<dbReference type="GO" id="GO:0016627">
    <property type="term" value="F:oxidoreductase activity, acting on the CH-CH group of donors"/>
    <property type="evidence" value="ECO:0007669"/>
    <property type="project" value="InterPro"/>
</dbReference>
<evidence type="ECO:0000313" key="6">
    <source>
        <dbReference type="Proteomes" id="UP000571950"/>
    </source>
</evidence>
<evidence type="ECO:0000256" key="1">
    <source>
        <dbReference type="ARBA" id="ARBA00009347"/>
    </source>
</evidence>
<evidence type="ECO:0000313" key="5">
    <source>
        <dbReference type="EMBL" id="MBB3925845.1"/>
    </source>
</evidence>
<dbReference type="Gene3D" id="1.20.140.10">
    <property type="entry name" value="Butyryl-CoA Dehydrogenase, subunit A, domain 3"/>
    <property type="match status" value="1"/>
</dbReference>
<dbReference type="Pfam" id="PF00441">
    <property type="entry name" value="Acyl-CoA_dh_1"/>
    <property type="match status" value="1"/>
</dbReference>
<comment type="similarity">
    <text evidence="1">Belongs to the acyl-CoA dehydrogenase family.</text>
</comment>
<reference evidence="5 6" key="1">
    <citation type="submission" date="2020-08" db="EMBL/GenBank/DDBJ databases">
        <title>Genomic Encyclopedia of Type Strains, Phase IV (KMG-IV): sequencing the most valuable type-strain genomes for metagenomic binning, comparative biology and taxonomic classification.</title>
        <authorList>
            <person name="Goeker M."/>
        </authorList>
    </citation>
    <scope>NUCLEOTIDE SEQUENCE [LARGE SCALE GENOMIC DNA]</scope>
    <source>
        <strain evidence="5 6">DSM 26189</strain>
    </source>
</reference>